<dbReference type="Pfam" id="PF00644">
    <property type="entry name" value="PARP"/>
    <property type="match status" value="1"/>
</dbReference>
<name>A0AA38G7Z5_TAXCH</name>
<reference evidence="6 7" key="1">
    <citation type="journal article" date="2021" name="Nat. Plants">
        <title>The Taxus genome provides insights into paclitaxel biosynthesis.</title>
        <authorList>
            <person name="Xiong X."/>
            <person name="Gou J."/>
            <person name="Liao Q."/>
            <person name="Li Y."/>
            <person name="Zhou Q."/>
            <person name="Bi G."/>
            <person name="Li C."/>
            <person name="Du R."/>
            <person name="Wang X."/>
            <person name="Sun T."/>
            <person name="Guo L."/>
            <person name="Liang H."/>
            <person name="Lu P."/>
            <person name="Wu Y."/>
            <person name="Zhang Z."/>
            <person name="Ro D.K."/>
            <person name="Shang Y."/>
            <person name="Huang S."/>
            <person name="Yan J."/>
        </authorList>
    </citation>
    <scope>NUCLEOTIDE SEQUENCE [LARGE SCALE GENOMIC DNA]</scope>
    <source>
        <strain evidence="6">Ta-2019</strain>
    </source>
</reference>
<dbReference type="OMA" id="EINTECI"/>
<dbReference type="GO" id="GO:0016779">
    <property type="term" value="F:nucleotidyltransferase activity"/>
    <property type="evidence" value="ECO:0007669"/>
    <property type="project" value="UniProtKB-KW"/>
</dbReference>
<keyword evidence="7" id="KW-1185">Reference proteome</keyword>
<evidence type="ECO:0000256" key="3">
    <source>
        <dbReference type="ARBA" id="ARBA00022695"/>
    </source>
</evidence>
<dbReference type="Proteomes" id="UP000824469">
    <property type="component" value="Unassembled WGS sequence"/>
</dbReference>
<keyword evidence="2" id="KW-0808">Transferase</keyword>
<feature type="domain" description="PARP catalytic" evidence="5">
    <location>
        <begin position="513"/>
        <end position="607"/>
    </location>
</feature>
<sequence>MDGKIDSWMARNRKIAKNLGLKIDEINTECIKVVVGGYMIQMTIPSGLEDGDSAFAVSLEQEDDEILMETLIALNEKLERVRITSDCLFKVLDSLLEVFEKRKCKKPRKQRQEIEENIDPSVLRLAEDAKVECDKALFAADENSILDEILPWCSVKLIPELEKVELHMELKGIMAQDHVTRALGFCFDHPLIIHINFSSDQWSTREFSVDNFRSVEVFTKQNPVQIMEKKALMDKVVDGLDEIIKNAITKTCSSFKQYGPHDLVPEFVKEFFEECEFGFDGSLYWKEQAAESNNIIVALLISLGKWMKTLKNWCMVCKKELPPFSRLWYCDGELCLYRFEELGIGASVLQELQNSELIDLELTLAAAAATQNSIRDVFEPYPSFLLKKEEPRRRSGFFSSYTYGGDTSSEAENYLSNKNMELLSKLIDSFPPLSEMQQYSNETELVLKLGMSWLKKDGNPGDLSEEEYAEKIRLPYKILRYVLFTNRLSLHLLQKSDRLNVGECLCQFAVFYNSDSEKIFRQRRKTEGSIFAFHGSSSCNWYSIIRNGLRCLSNTNYMSAGNACGDGVYFSTEMRTSLIFSTSSSWTVHGITKRYSVMAICEIFSGKKHSHPRSNFYVVGPKYENDIVIRYLLVFNPCKYYGGGNVRITEDHMLTVAEEAKQSDTNLQQHYEKMRKQYVEEVINGGIFPKDQLMHLLQKRKIITETVA</sequence>
<comment type="caution">
    <text evidence="6">The sequence shown here is derived from an EMBL/GenBank/DDBJ whole genome shotgun (WGS) entry which is preliminary data.</text>
</comment>
<evidence type="ECO:0000256" key="4">
    <source>
        <dbReference type="ARBA" id="ARBA00023027"/>
    </source>
</evidence>
<dbReference type="Gene3D" id="3.90.228.10">
    <property type="match status" value="1"/>
</dbReference>
<dbReference type="AlphaFoldDB" id="A0AA38G7Z5"/>
<proteinExistence type="predicted"/>
<dbReference type="InterPro" id="IPR012317">
    <property type="entry name" value="Poly(ADP-ribose)pol_cat_dom"/>
</dbReference>
<accession>A0AA38G7Z5</accession>
<evidence type="ECO:0000256" key="1">
    <source>
        <dbReference type="ARBA" id="ARBA00022676"/>
    </source>
</evidence>
<evidence type="ECO:0000313" key="7">
    <source>
        <dbReference type="Proteomes" id="UP000824469"/>
    </source>
</evidence>
<dbReference type="InterPro" id="IPR051838">
    <property type="entry name" value="ARTD_PARP"/>
</dbReference>
<evidence type="ECO:0000313" key="6">
    <source>
        <dbReference type="EMBL" id="KAH9316843.1"/>
    </source>
</evidence>
<keyword evidence="1" id="KW-0328">Glycosyltransferase</keyword>
<evidence type="ECO:0000256" key="2">
    <source>
        <dbReference type="ARBA" id="ARBA00022679"/>
    </source>
</evidence>
<dbReference type="PANTHER" id="PTHR21328">
    <property type="entry name" value="POLY ADP-RIBOSE POLYMERASE FAMILY, MEMBER PARP"/>
    <property type="match status" value="1"/>
</dbReference>
<gene>
    <name evidence="6" type="ORF">KI387_018612</name>
</gene>
<organism evidence="6 7">
    <name type="scientific">Taxus chinensis</name>
    <name type="common">Chinese yew</name>
    <name type="synonym">Taxus wallichiana var. chinensis</name>
    <dbReference type="NCBI Taxonomy" id="29808"/>
    <lineage>
        <taxon>Eukaryota</taxon>
        <taxon>Viridiplantae</taxon>
        <taxon>Streptophyta</taxon>
        <taxon>Embryophyta</taxon>
        <taxon>Tracheophyta</taxon>
        <taxon>Spermatophyta</taxon>
        <taxon>Pinopsida</taxon>
        <taxon>Pinidae</taxon>
        <taxon>Conifers II</taxon>
        <taxon>Cupressales</taxon>
        <taxon>Taxaceae</taxon>
        <taxon>Taxus</taxon>
    </lineage>
</organism>
<evidence type="ECO:0000259" key="5">
    <source>
        <dbReference type="Pfam" id="PF00644"/>
    </source>
</evidence>
<protein>
    <recommendedName>
        <fullName evidence="5">PARP catalytic domain-containing protein</fullName>
    </recommendedName>
</protein>
<keyword evidence="3" id="KW-0548">Nucleotidyltransferase</keyword>
<dbReference type="EMBL" id="JAHRHJ020000004">
    <property type="protein sequence ID" value="KAH9316843.1"/>
    <property type="molecule type" value="Genomic_DNA"/>
</dbReference>
<dbReference type="GO" id="GO:0003950">
    <property type="term" value="F:NAD+ poly-ADP-ribosyltransferase activity"/>
    <property type="evidence" value="ECO:0007669"/>
    <property type="project" value="InterPro"/>
</dbReference>
<dbReference type="SUPFAM" id="SSF56399">
    <property type="entry name" value="ADP-ribosylation"/>
    <property type="match status" value="1"/>
</dbReference>
<keyword evidence="4" id="KW-0520">NAD</keyword>